<dbReference type="EMBL" id="BNCQ01000037">
    <property type="protein sequence ID" value="GIM11211.1"/>
    <property type="molecule type" value="Genomic_DNA"/>
</dbReference>
<feature type="compositionally biased region" description="Acidic residues" evidence="1">
    <location>
        <begin position="128"/>
        <end position="140"/>
    </location>
</feature>
<reference evidence="2" key="1">
    <citation type="journal article" date="2021" name="Proc. Natl. Acad. Sci. U.S.A.">
        <title>Three genomes in the algal genus Volvox reveal the fate of a haploid sex-determining region after a transition to homothallism.</title>
        <authorList>
            <person name="Yamamoto K."/>
            <person name="Hamaji T."/>
            <person name="Kawai-Toyooka H."/>
            <person name="Matsuzaki R."/>
            <person name="Takahashi F."/>
            <person name="Nishimura Y."/>
            <person name="Kawachi M."/>
            <person name="Noguchi H."/>
            <person name="Minakuchi Y."/>
            <person name="Umen J.G."/>
            <person name="Toyoda A."/>
            <person name="Nozaki H."/>
        </authorList>
    </citation>
    <scope>NUCLEOTIDE SEQUENCE</scope>
    <source>
        <strain evidence="2">NIES-3785</strain>
    </source>
</reference>
<evidence type="ECO:0000256" key="1">
    <source>
        <dbReference type="SAM" id="MobiDB-lite"/>
    </source>
</evidence>
<sequence>AKAAAAAVALPGADFWKRAAAETEWGIAQLADQWRPLGPMARKRLKRRMLHSLDRLAESGEIEIAVAQSGVAMMRHATLALAREWRTVVLTAGDGDGGVENFGPEVNIDGADPDPDRYASSTSKLNAGDDDDGDGDDDTDGQNQDGGDGEELEAGVEAEMGAEDEEGSSEAGEGEDDGGGGGSSGTRRAAWRKSPYFLRAAELAVLQPQTLYERLLKELAATDYISRKRLLERTREQVRARFNRGALSAAALREMLTAIAAASNAVGRSKMRAAARRARGGRAAAATAGMITSSGASSASSMDGDGDGDSDEDVEGDVGESVGIRQVEDVKDGVAAAAGGGGRRPGRWRRTVTNVLTPEQEAALPRAWEAIRTESLLKPADELRSILEAAWTPLDPHSHRNHHHYGRERLRQLRDSGLLSPQDYAVRMVALVAAARRARLNRGEVL</sequence>
<organism evidence="2 3">
    <name type="scientific">Volvox reticuliferus</name>
    <dbReference type="NCBI Taxonomy" id="1737510"/>
    <lineage>
        <taxon>Eukaryota</taxon>
        <taxon>Viridiplantae</taxon>
        <taxon>Chlorophyta</taxon>
        <taxon>core chlorophytes</taxon>
        <taxon>Chlorophyceae</taxon>
        <taxon>CS clade</taxon>
        <taxon>Chlamydomonadales</taxon>
        <taxon>Volvocaceae</taxon>
        <taxon>Volvox</taxon>
    </lineage>
</organism>
<feature type="compositionally biased region" description="Acidic residues" evidence="1">
    <location>
        <begin position="147"/>
        <end position="178"/>
    </location>
</feature>
<protein>
    <submittedName>
        <fullName evidence="2">Uncharacterized protein</fullName>
    </submittedName>
</protein>
<dbReference type="AlphaFoldDB" id="A0A8J4GPF5"/>
<feature type="compositionally biased region" description="Acidic residues" evidence="1">
    <location>
        <begin position="304"/>
        <end position="317"/>
    </location>
</feature>
<accession>A0A8J4GPF5</accession>
<feature type="region of interest" description="Disordered" evidence="1">
    <location>
        <begin position="284"/>
        <end position="317"/>
    </location>
</feature>
<feature type="region of interest" description="Disordered" evidence="1">
    <location>
        <begin position="94"/>
        <end position="188"/>
    </location>
</feature>
<dbReference type="Proteomes" id="UP000722791">
    <property type="component" value="Unassembled WGS sequence"/>
</dbReference>
<gene>
    <name evidence="2" type="ORF">Vretimale_14760</name>
</gene>
<proteinExistence type="predicted"/>
<evidence type="ECO:0000313" key="2">
    <source>
        <dbReference type="EMBL" id="GIM11211.1"/>
    </source>
</evidence>
<name>A0A8J4GPF5_9CHLO</name>
<feature type="non-terminal residue" evidence="2">
    <location>
        <position position="446"/>
    </location>
</feature>
<feature type="non-terminal residue" evidence="2">
    <location>
        <position position="1"/>
    </location>
</feature>
<feature type="compositionally biased region" description="Low complexity" evidence="1">
    <location>
        <begin position="284"/>
        <end position="303"/>
    </location>
</feature>
<evidence type="ECO:0000313" key="3">
    <source>
        <dbReference type="Proteomes" id="UP000722791"/>
    </source>
</evidence>
<comment type="caution">
    <text evidence="2">The sequence shown here is derived from an EMBL/GenBank/DDBJ whole genome shotgun (WGS) entry which is preliminary data.</text>
</comment>